<dbReference type="PANTHER" id="PTHR47964">
    <property type="entry name" value="ATP-DEPENDENT DNA HELICASE HOMOLOG RECG, CHLOROPLASTIC"/>
    <property type="match status" value="1"/>
</dbReference>
<dbReference type="AlphaFoldDB" id="A0A2G9ZNQ1"/>
<dbReference type="InterPro" id="IPR012340">
    <property type="entry name" value="NA-bd_OB-fold"/>
</dbReference>
<evidence type="ECO:0000256" key="8">
    <source>
        <dbReference type="ARBA" id="ARBA00049819"/>
    </source>
</evidence>
<evidence type="ECO:0000256" key="2">
    <source>
        <dbReference type="ARBA" id="ARBA00022763"/>
    </source>
</evidence>
<dbReference type="InterPro" id="IPR045562">
    <property type="entry name" value="RecG_dom3_C"/>
</dbReference>
<evidence type="ECO:0000256" key="7">
    <source>
        <dbReference type="ARBA" id="ARBA00023204"/>
    </source>
</evidence>
<dbReference type="Pfam" id="PF00271">
    <property type="entry name" value="Helicase_C"/>
    <property type="match status" value="1"/>
</dbReference>
<name>A0A2G9ZNQ1_9BACT</name>
<dbReference type="PROSITE" id="PS51194">
    <property type="entry name" value="HELICASE_CTER"/>
    <property type="match status" value="1"/>
</dbReference>
<dbReference type="GO" id="GO:0003678">
    <property type="term" value="F:DNA helicase activity"/>
    <property type="evidence" value="ECO:0007669"/>
    <property type="project" value="TreeGrafter"/>
</dbReference>
<dbReference type="GO" id="GO:0005524">
    <property type="term" value="F:ATP binding"/>
    <property type="evidence" value="ECO:0007669"/>
    <property type="project" value="UniProtKB-KW"/>
</dbReference>
<keyword evidence="5" id="KW-0067">ATP-binding</keyword>
<dbReference type="SMART" id="SM00487">
    <property type="entry name" value="DEXDc"/>
    <property type="match status" value="1"/>
</dbReference>
<proteinExistence type="predicted"/>
<keyword evidence="2" id="KW-0227">DNA damage</keyword>
<dbReference type="SUPFAM" id="SSF50249">
    <property type="entry name" value="Nucleic acid-binding proteins"/>
    <property type="match status" value="1"/>
</dbReference>
<organism evidence="11 12">
    <name type="scientific">Candidatus Falkowbacteria bacterium CG23_combo_of_CG06-09_8_20_14_all_49_15</name>
    <dbReference type="NCBI Taxonomy" id="1974572"/>
    <lineage>
        <taxon>Bacteria</taxon>
        <taxon>Candidatus Falkowiibacteriota</taxon>
    </lineage>
</organism>
<sequence>MLDLNSPIADLNRVGKTTAGQLARLGIKTAAALLEYFPWRYDDYTRRTLIQDLRPGRPASIAGRLEIIQSRRSFRRRLHLTEAIIADQTGTVKIVWFNQPYLGQNLRIGEFISLAGPVEGEPGSPVMKSPVYEKISGLDEKAAPGLHTCGLVPNYHLTARLTQKQIRFLIKQAVSVTDHLPDWLPAEIIKIENFLPRAAAIRAVHFPANAAQLEKARQRLAFEELFLWQLKNISVRARWQNQPAEPIPFQSGLIKNFVRRLPFRLTDGQKLAAWKIFQDLDKDRPMARLVEGDVGCGKTVVALLAMLNAAAHQRQSVLLAPTEILARQHFETFKKLAGADSSLALLTGGQAVWRRPDEKSPDAKTGKKDLLRIIAQGETKIIIGTHALLNERVRFNRLGLAVIDEQHRFGVAQRQALVDKNGADGFCPHLLSLTATPIPRTLALSLYGDLDVSIIKDQPVGRKKIATFTVPEEKRSGAYRFIRQEIDRGGQAYIICPLVDFSDKLGVKSVKEEYEKLDKEIFADLSVAMVHGRLHAREKEKIMADFQAGRIKILVATAVVEVGVDAPAATVMMIEGADRFGLAQLHQFRGRVGRGLRQSYCLLFSDSQNDKTLERLALMSKYHDGFTLAQMDLKFRGPGEMFGTDQKGFPEMKVANLFDYALMKKARAWAEKLFAQDNHLSVWPRLAEKFASEDLDIHRE</sequence>
<dbReference type="PANTHER" id="PTHR47964:SF1">
    <property type="entry name" value="ATP-DEPENDENT DNA HELICASE HOMOLOG RECG, CHLOROPLASTIC"/>
    <property type="match status" value="1"/>
</dbReference>
<evidence type="ECO:0000259" key="10">
    <source>
        <dbReference type="PROSITE" id="PS51194"/>
    </source>
</evidence>
<gene>
    <name evidence="11" type="ORF">COX22_01560</name>
</gene>
<dbReference type="PROSITE" id="PS51192">
    <property type="entry name" value="HELICASE_ATP_BIND_1"/>
    <property type="match status" value="1"/>
</dbReference>
<dbReference type="NCBIfam" id="NF008165">
    <property type="entry name" value="PRK10917.1-3"/>
    <property type="match status" value="1"/>
</dbReference>
<dbReference type="InterPro" id="IPR033454">
    <property type="entry name" value="RecG_wedge"/>
</dbReference>
<keyword evidence="1" id="KW-0547">Nucleotide-binding</keyword>
<evidence type="ECO:0000256" key="5">
    <source>
        <dbReference type="ARBA" id="ARBA00022840"/>
    </source>
</evidence>
<comment type="caution">
    <text evidence="11">The sequence shown here is derived from an EMBL/GenBank/DDBJ whole genome shotgun (WGS) entry which is preliminary data.</text>
</comment>
<evidence type="ECO:0000256" key="3">
    <source>
        <dbReference type="ARBA" id="ARBA00022801"/>
    </source>
</evidence>
<dbReference type="GO" id="GO:0016787">
    <property type="term" value="F:hydrolase activity"/>
    <property type="evidence" value="ECO:0007669"/>
    <property type="project" value="UniProtKB-KW"/>
</dbReference>
<keyword evidence="6" id="KW-0238">DNA-binding</keyword>
<keyword evidence="4 11" id="KW-0347">Helicase</keyword>
<dbReference type="SUPFAM" id="SSF52540">
    <property type="entry name" value="P-loop containing nucleoside triphosphate hydrolases"/>
    <property type="match status" value="2"/>
</dbReference>
<dbReference type="NCBIfam" id="NF008168">
    <property type="entry name" value="PRK10917.2-2"/>
    <property type="match status" value="1"/>
</dbReference>
<dbReference type="InterPro" id="IPR011545">
    <property type="entry name" value="DEAD/DEAH_box_helicase_dom"/>
</dbReference>
<dbReference type="Gene3D" id="3.40.50.300">
    <property type="entry name" value="P-loop containing nucleotide triphosphate hydrolases"/>
    <property type="match status" value="2"/>
</dbReference>
<feature type="domain" description="Helicase C-terminal" evidence="10">
    <location>
        <begin position="488"/>
        <end position="634"/>
    </location>
</feature>
<dbReference type="InterPro" id="IPR047112">
    <property type="entry name" value="RecG/Mfd"/>
</dbReference>
<evidence type="ECO:0000259" key="9">
    <source>
        <dbReference type="PROSITE" id="PS51192"/>
    </source>
</evidence>
<feature type="domain" description="Helicase ATP-binding" evidence="9">
    <location>
        <begin position="279"/>
        <end position="455"/>
    </location>
</feature>
<accession>A0A2G9ZNQ1</accession>
<dbReference type="InterPro" id="IPR014001">
    <property type="entry name" value="Helicase_ATP-bd"/>
</dbReference>
<keyword evidence="3" id="KW-0378">Hydrolase</keyword>
<dbReference type="CDD" id="cd04488">
    <property type="entry name" value="RecG_wedge_OBF"/>
    <property type="match status" value="1"/>
</dbReference>
<protein>
    <recommendedName>
        <fullName evidence="8">Probable DNA 3'-5' helicase RecG</fullName>
    </recommendedName>
</protein>
<dbReference type="Pfam" id="PF00270">
    <property type="entry name" value="DEAD"/>
    <property type="match status" value="1"/>
</dbReference>
<dbReference type="SMART" id="SM00490">
    <property type="entry name" value="HELICc"/>
    <property type="match status" value="1"/>
</dbReference>
<dbReference type="Pfam" id="PF19833">
    <property type="entry name" value="RecG_dom3_C"/>
    <property type="match status" value="1"/>
</dbReference>
<dbReference type="InterPro" id="IPR001650">
    <property type="entry name" value="Helicase_C-like"/>
</dbReference>
<dbReference type="InterPro" id="IPR027417">
    <property type="entry name" value="P-loop_NTPase"/>
</dbReference>
<dbReference type="EMBL" id="PCSD01000032">
    <property type="protein sequence ID" value="PIP33958.1"/>
    <property type="molecule type" value="Genomic_DNA"/>
</dbReference>
<evidence type="ECO:0000256" key="4">
    <source>
        <dbReference type="ARBA" id="ARBA00022806"/>
    </source>
</evidence>
<dbReference type="GO" id="GO:0003677">
    <property type="term" value="F:DNA binding"/>
    <property type="evidence" value="ECO:0007669"/>
    <property type="project" value="UniProtKB-KW"/>
</dbReference>
<dbReference type="Gene3D" id="2.40.50.140">
    <property type="entry name" value="Nucleic acid-binding proteins"/>
    <property type="match status" value="1"/>
</dbReference>
<dbReference type="GO" id="GO:0006281">
    <property type="term" value="P:DNA repair"/>
    <property type="evidence" value="ECO:0007669"/>
    <property type="project" value="UniProtKB-KW"/>
</dbReference>
<keyword evidence="7" id="KW-0234">DNA repair</keyword>
<evidence type="ECO:0000313" key="11">
    <source>
        <dbReference type="EMBL" id="PIP33958.1"/>
    </source>
</evidence>
<reference evidence="11 12" key="1">
    <citation type="submission" date="2017-09" db="EMBL/GenBank/DDBJ databases">
        <title>Depth-based differentiation of microbial function through sediment-hosted aquifers and enrichment of novel symbionts in the deep terrestrial subsurface.</title>
        <authorList>
            <person name="Probst A.J."/>
            <person name="Ladd B."/>
            <person name="Jarett J.K."/>
            <person name="Geller-Mcgrath D.E."/>
            <person name="Sieber C.M."/>
            <person name="Emerson J.B."/>
            <person name="Anantharaman K."/>
            <person name="Thomas B.C."/>
            <person name="Malmstrom R."/>
            <person name="Stieglmeier M."/>
            <person name="Klingl A."/>
            <person name="Woyke T."/>
            <person name="Ryan C.M."/>
            <person name="Banfield J.F."/>
        </authorList>
    </citation>
    <scope>NUCLEOTIDE SEQUENCE [LARGE SCALE GENOMIC DNA]</scope>
    <source>
        <strain evidence="11">CG23_combo_of_CG06-09_8_20_14_all_49_15</strain>
    </source>
</reference>
<evidence type="ECO:0000256" key="1">
    <source>
        <dbReference type="ARBA" id="ARBA00022741"/>
    </source>
</evidence>
<dbReference type="Proteomes" id="UP000230729">
    <property type="component" value="Unassembled WGS sequence"/>
</dbReference>
<evidence type="ECO:0000256" key="6">
    <source>
        <dbReference type="ARBA" id="ARBA00023125"/>
    </source>
</evidence>
<evidence type="ECO:0000313" key="12">
    <source>
        <dbReference type="Proteomes" id="UP000230729"/>
    </source>
</evidence>
<dbReference type="Pfam" id="PF17191">
    <property type="entry name" value="RecG_wedge"/>
    <property type="match status" value="1"/>
</dbReference>